<proteinExistence type="predicted"/>
<protein>
    <submittedName>
        <fullName evidence="1">Uncharacterized protein</fullName>
    </submittedName>
</protein>
<gene>
    <name evidence="1" type="ORF">BpHYR1_012453</name>
</gene>
<organism evidence="1 2">
    <name type="scientific">Brachionus plicatilis</name>
    <name type="common">Marine rotifer</name>
    <name type="synonym">Brachionus muelleri</name>
    <dbReference type="NCBI Taxonomy" id="10195"/>
    <lineage>
        <taxon>Eukaryota</taxon>
        <taxon>Metazoa</taxon>
        <taxon>Spiralia</taxon>
        <taxon>Gnathifera</taxon>
        <taxon>Rotifera</taxon>
        <taxon>Eurotatoria</taxon>
        <taxon>Monogononta</taxon>
        <taxon>Pseudotrocha</taxon>
        <taxon>Ploima</taxon>
        <taxon>Brachionidae</taxon>
        <taxon>Brachionus</taxon>
    </lineage>
</organism>
<dbReference type="EMBL" id="REGN01003247">
    <property type="protein sequence ID" value="RNA23626.1"/>
    <property type="molecule type" value="Genomic_DNA"/>
</dbReference>
<evidence type="ECO:0000313" key="1">
    <source>
        <dbReference type="EMBL" id="RNA23626.1"/>
    </source>
</evidence>
<reference evidence="1 2" key="1">
    <citation type="journal article" date="2018" name="Sci. Rep.">
        <title>Genomic signatures of local adaptation to the degree of environmental predictability in rotifers.</title>
        <authorList>
            <person name="Franch-Gras L."/>
            <person name="Hahn C."/>
            <person name="Garcia-Roger E.M."/>
            <person name="Carmona M.J."/>
            <person name="Serra M."/>
            <person name="Gomez A."/>
        </authorList>
    </citation>
    <scope>NUCLEOTIDE SEQUENCE [LARGE SCALE GENOMIC DNA]</scope>
    <source>
        <strain evidence="1">HYR1</strain>
    </source>
</reference>
<accession>A0A3M7RJ80</accession>
<comment type="caution">
    <text evidence="1">The sequence shown here is derived from an EMBL/GenBank/DDBJ whole genome shotgun (WGS) entry which is preliminary data.</text>
</comment>
<dbReference type="Proteomes" id="UP000276133">
    <property type="component" value="Unassembled WGS sequence"/>
</dbReference>
<sequence>MSQKFYFNYHKNNYKSLLKFGSREHLKEKNKRFWCQKIIIQEKKIRTKPKTKLPRNNRKTNYLNINIAQSHGLILAKIFLLIERHLIKIPDYPLILLLLVLAGHIYCNGGAGHGHDRAAGPNGARTDAQSTIAQIAGVHVRTTVEQHAPYSVKASEIHVVGSGRVRGRNGCLLVVYKKPHVLSEPGLQLKALVYAYLTDAVVGRVVVHRVHVDGATRRLVSLRYAAVAAQVTAAKAAVVLALVRVGVAVAQGRVHTRQCLHVGGGQCELGVGGQHTRGHSVLGQHLLHPLLVEHPRRQLDAPLYFVVRVPTKP</sequence>
<keyword evidence="2" id="KW-1185">Reference proteome</keyword>
<evidence type="ECO:0000313" key="2">
    <source>
        <dbReference type="Proteomes" id="UP000276133"/>
    </source>
</evidence>
<name>A0A3M7RJ80_BRAPC</name>
<dbReference type="AlphaFoldDB" id="A0A3M7RJ80"/>
<feature type="non-terminal residue" evidence="1">
    <location>
        <position position="313"/>
    </location>
</feature>